<keyword evidence="1" id="KW-0812">Transmembrane</keyword>
<dbReference type="RefSeq" id="WP_098676843.1">
    <property type="nucleotide sequence ID" value="NZ_CP043404.1"/>
</dbReference>
<dbReference type="Proteomes" id="UP000325032">
    <property type="component" value="Chromosome"/>
</dbReference>
<evidence type="ECO:0000256" key="1">
    <source>
        <dbReference type="SAM" id="Phobius"/>
    </source>
</evidence>
<reference evidence="2 3" key="1">
    <citation type="journal article" date="2018" name="Plant Biotechnol. Rep.">
        <title>Diversity and antifungal activity of endophytic bacteria associated with Panax ginseng seedlings.</title>
        <authorList>
            <person name="Park J.M."/>
            <person name="Hong C.E."/>
            <person name="Jo S.H."/>
        </authorList>
    </citation>
    <scope>NUCLEOTIDE SEQUENCE [LARGE SCALE GENOMIC DNA]</scope>
    <source>
        <strain evidence="2 3">PgKB20</strain>
    </source>
</reference>
<feature type="transmembrane region" description="Helical" evidence="1">
    <location>
        <begin position="46"/>
        <end position="71"/>
    </location>
</feature>
<sequence>MSFETKYLIRWGIPGWMLIFWIGTYFAITEYAYISAHINLNEFGKLIGVFISLSIFGVVVGYIIHHLYFVANWIFNKNRIFDNAIKQVKDFPEPANWKDNNMNDYFYFEVLWHENLLKLKEDKRNYIVERYRYLLSTIHALGTVLVSHCLAFVFIVIASLFKYGKFYYPLPVMIMLVIQLLIVFIAVSSFKYYSANLNYFQGSFLDKIHNKKMKM</sequence>
<feature type="transmembrane region" description="Helical" evidence="1">
    <location>
        <begin position="166"/>
        <end position="187"/>
    </location>
</feature>
<keyword evidence="3" id="KW-1185">Reference proteome</keyword>
<feature type="transmembrane region" description="Helical" evidence="1">
    <location>
        <begin position="12"/>
        <end position="34"/>
    </location>
</feature>
<feature type="transmembrane region" description="Helical" evidence="1">
    <location>
        <begin position="133"/>
        <end position="160"/>
    </location>
</feature>
<proteinExistence type="predicted"/>
<dbReference type="GeneID" id="61766979"/>
<gene>
    <name evidence="2" type="ORF">FX981_00172</name>
</gene>
<dbReference type="EMBL" id="CP043404">
    <property type="protein sequence ID" value="QEK62008.1"/>
    <property type="molecule type" value="Genomic_DNA"/>
</dbReference>
<keyword evidence="1" id="KW-0472">Membrane</keyword>
<evidence type="ECO:0000313" key="3">
    <source>
        <dbReference type="Proteomes" id="UP000325032"/>
    </source>
</evidence>
<dbReference type="AlphaFoldDB" id="A0A5C0WAK1"/>
<protein>
    <submittedName>
        <fullName evidence="2">Uncharacterized protein</fullName>
    </submittedName>
</protein>
<accession>A0A5C0WAK1</accession>
<name>A0A5C0WAK1_BACIA</name>
<organism evidence="2 3">
    <name type="scientific">Bacillus safensis</name>
    <dbReference type="NCBI Taxonomy" id="561879"/>
    <lineage>
        <taxon>Bacteria</taxon>
        <taxon>Bacillati</taxon>
        <taxon>Bacillota</taxon>
        <taxon>Bacilli</taxon>
        <taxon>Bacillales</taxon>
        <taxon>Bacillaceae</taxon>
        <taxon>Bacillus</taxon>
    </lineage>
</organism>
<keyword evidence="1" id="KW-1133">Transmembrane helix</keyword>
<evidence type="ECO:0000313" key="2">
    <source>
        <dbReference type="EMBL" id="QEK62008.1"/>
    </source>
</evidence>